<dbReference type="AlphaFoldDB" id="A0A9Y2IHS1"/>
<dbReference type="RefSeq" id="WP_285970084.1">
    <property type="nucleotide sequence ID" value="NZ_CP127294.1"/>
</dbReference>
<dbReference type="KEGG" id="acab:QRX50_00830"/>
<organism evidence="3 4">
    <name type="scientific">Amycolatopsis carbonis</name>
    <dbReference type="NCBI Taxonomy" id="715471"/>
    <lineage>
        <taxon>Bacteria</taxon>
        <taxon>Bacillati</taxon>
        <taxon>Actinomycetota</taxon>
        <taxon>Actinomycetes</taxon>
        <taxon>Pseudonocardiales</taxon>
        <taxon>Pseudonocardiaceae</taxon>
        <taxon>Amycolatopsis</taxon>
    </lineage>
</organism>
<reference evidence="3 4" key="1">
    <citation type="submission" date="2023-06" db="EMBL/GenBank/DDBJ databases">
        <authorList>
            <person name="Oyuntsetseg B."/>
            <person name="Kim S.B."/>
        </authorList>
    </citation>
    <scope>NUCLEOTIDE SEQUENCE [LARGE SCALE GENOMIC DNA]</scope>
    <source>
        <strain evidence="3 4">2-15</strain>
    </source>
</reference>
<dbReference type="InterPro" id="IPR036291">
    <property type="entry name" value="NAD(P)-bd_dom_sf"/>
</dbReference>
<comment type="similarity">
    <text evidence="1">Belongs to the short-chain dehydrogenases/reductases (SDR) family.</text>
</comment>
<evidence type="ECO:0000313" key="3">
    <source>
        <dbReference type="EMBL" id="WIX79395.1"/>
    </source>
</evidence>
<gene>
    <name evidence="3" type="ORF">QRX50_00830</name>
</gene>
<dbReference type="EMBL" id="CP127294">
    <property type="protein sequence ID" value="WIX79395.1"/>
    <property type="molecule type" value="Genomic_DNA"/>
</dbReference>
<dbReference type="InterPro" id="IPR002347">
    <property type="entry name" value="SDR_fam"/>
</dbReference>
<evidence type="ECO:0000256" key="1">
    <source>
        <dbReference type="ARBA" id="ARBA00006484"/>
    </source>
</evidence>
<dbReference type="PANTHER" id="PTHR43669">
    <property type="entry name" value="5-KETO-D-GLUCONATE 5-REDUCTASE"/>
    <property type="match status" value="1"/>
</dbReference>
<dbReference type="Pfam" id="PF13561">
    <property type="entry name" value="adh_short_C2"/>
    <property type="match status" value="1"/>
</dbReference>
<dbReference type="PANTHER" id="PTHR43669:SF3">
    <property type="entry name" value="ALCOHOL DEHYDROGENASE, PUTATIVE (AFU_ORTHOLOGUE AFUA_3G03445)-RELATED"/>
    <property type="match status" value="1"/>
</dbReference>
<keyword evidence="2" id="KW-0560">Oxidoreductase</keyword>
<dbReference type="PRINTS" id="PR00081">
    <property type="entry name" value="GDHRDH"/>
</dbReference>
<dbReference type="Gene3D" id="3.40.50.720">
    <property type="entry name" value="NAD(P)-binding Rossmann-like Domain"/>
    <property type="match status" value="1"/>
</dbReference>
<evidence type="ECO:0000256" key="2">
    <source>
        <dbReference type="ARBA" id="ARBA00023002"/>
    </source>
</evidence>
<keyword evidence="4" id="KW-1185">Reference proteome</keyword>
<sequence length="251" mass="25730">MLLEGKNAVVYGGGGAIGGAIARGFAEEGARVFLAGRTRAKLEKVADEIRAAGGRADVEELDALDEQAVDQHADAVVAAGGSLDISVNVITHGDVQGTPLLEMSLADYEQPVVTAVRTTFLTMRAAGRHMKRQRGGVVLVFGGDGDPVRTHPVGGLQVAFAALEAMRRQLAAELGGYGVRTVTLRSGGVPESLPADFAHADAVTDEIAKTTLLGRPATLADVGAVAAFVASDRARTMTAATANVSCGALVD</sequence>
<dbReference type="CDD" id="cd05233">
    <property type="entry name" value="SDR_c"/>
    <property type="match status" value="1"/>
</dbReference>
<dbReference type="Proteomes" id="UP001236014">
    <property type="component" value="Chromosome"/>
</dbReference>
<accession>A0A9Y2IHS1</accession>
<dbReference type="SUPFAM" id="SSF51735">
    <property type="entry name" value="NAD(P)-binding Rossmann-fold domains"/>
    <property type="match status" value="1"/>
</dbReference>
<dbReference type="GO" id="GO:0016491">
    <property type="term" value="F:oxidoreductase activity"/>
    <property type="evidence" value="ECO:0007669"/>
    <property type="project" value="UniProtKB-KW"/>
</dbReference>
<protein>
    <submittedName>
        <fullName evidence="3">SDR family oxidoreductase</fullName>
    </submittedName>
</protein>
<name>A0A9Y2IHS1_9PSEU</name>
<evidence type="ECO:0000313" key="4">
    <source>
        <dbReference type="Proteomes" id="UP001236014"/>
    </source>
</evidence>
<proteinExistence type="inferred from homology"/>